<evidence type="ECO:0000313" key="2">
    <source>
        <dbReference type="Proteomes" id="UP000245626"/>
    </source>
</evidence>
<sequence length="934" mass="105871">MTRAQARLIQQITGYNQVLEVPDEPAQKRRRRHQSDPRSPPYPSFPSSARIDSKDDQEESLSPQLGLVAVRACREGSPEVTTPPPPDHTEITTPPLLPTPTLDQPDEDLSQLSSKSEDKLPAKSQKETTSSCLNAHMPGRDGRDQKEQGLAEKEASQAMQQRRDKLRTNHSIHLDSSQSSSCRTDCTPSQKEEEEEARVEFKEEEALLMQEQQSVQSGSSQDVSLNPSGRPSRRAALRSLEAMRETQVALEVKEPSVASKKPAHARSAVPKRSQRELIASKQFVHEGKLMELQISNCQSKRYSTWVKCMQCYAKVGGDSCRFVGIRAFFVDPRTGNPHDYDEEHPNADLAPVLMSSKNPEPKMEFPKDKDFNRPMDHFCRDRIMRTVAESLMPTMELEIEHARMAKCLRRDRELQYRQMCDFCMTSIFSASWMCRICGKELCVECKDVLSTKPGGFLSNCVRFRQHTIEDFVPTTRFFLDTLVEEVKLMKTLVNSSEDHPKQQEVNDKSDSSEDDEGQLSDVHSSSTDEPQDWAKIRPVDAGSIADRIVGSHTLKRFRSETLSADEFMAEWSKGEPLLVESVTPAMQNEWGPKAFIDRYGEDECFIVRCDKEPVVSKLKTQLDSITKRTTVGSFFRAFGKTEEERKEILGQGIWKLKDWPPSDSFDNVFPELYQDFNRAVPMADYTRRDGVINISSLYPGGVIKPDLGPKMYNAFPSVEAPGGKGSTRLHMDMADAVNIMLYAAPPQVDGLPEEHKPGVAAWDIFRAEDADKLRQFLRTELNLRYKDDPIHTHKHFIDSEMRIKLFKKYGVKSWRIYQKAGEAVFIPAGCAHQVCNLGDCIKVAVDFVSPENVSRCFKLTSEFRSMTQDSRAWKQDVLALKNTLWYAWCACREMQGAGPNANRPDNTFQVVMVKQPQPPIPNTSSASVRGKRHR</sequence>
<keyword evidence="2" id="KW-1185">Reference proteome</keyword>
<dbReference type="EMBL" id="KZ820132">
    <property type="protein sequence ID" value="PWN48857.1"/>
    <property type="molecule type" value="Genomic_DNA"/>
</dbReference>
<evidence type="ECO:0000313" key="1">
    <source>
        <dbReference type="EMBL" id="PWN48857.1"/>
    </source>
</evidence>
<organism evidence="1 2">
    <name type="scientific">Violaceomyces palustris</name>
    <dbReference type="NCBI Taxonomy" id="1673888"/>
    <lineage>
        <taxon>Eukaryota</taxon>
        <taxon>Fungi</taxon>
        <taxon>Dikarya</taxon>
        <taxon>Basidiomycota</taxon>
        <taxon>Ustilaginomycotina</taxon>
        <taxon>Ustilaginomycetes</taxon>
        <taxon>Violaceomycetales</taxon>
        <taxon>Violaceomycetaceae</taxon>
        <taxon>Violaceomyces</taxon>
    </lineage>
</organism>
<reference evidence="1 2" key="1">
    <citation type="journal article" date="2018" name="Mol. Biol. Evol.">
        <title>Broad Genomic Sampling Reveals a Smut Pathogenic Ancestry of the Fungal Clade Ustilaginomycotina.</title>
        <authorList>
            <person name="Kijpornyongpan T."/>
            <person name="Mondo S.J."/>
            <person name="Barry K."/>
            <person name="Sandor L."/>
            <person name="Lee J."/>
            <person name="Lipzen A."/>
            <person name="Pangilinan J."/>
            <person name="LaButti K."/>
            <person name="Hainaut M."/>
            <person name="Henrissat B."/>
            <person name="Grigoriev I.V."/>
            <person name="Spatafora J.W."/>
            <person name="Aime M.C."/>
        </authorList>
    </citation>
    <scope>NUCLEOTIDE SEQUENCE [LARGE SCALE GENOMIC DNA]</scope>
    <source>
        <strain evidence="1 2">SA 807</strain>
    </source>
</reference>
<gene>
    <name evidence="1" type="ORF">IE53DRAFT_388938</name>
</gene>
<accession>A0ACD0NSP4</accession>
<proteinExistence type="predicted"/>
<dbReference type="Proteomes" id="UP000245626">
    <property type="component" value="Unassembled WGS sequence"/>
</dbReference>
<protein>
    <submittedName>
        <fullName evidence="1">Uncharacterized protein</fullName>
    </submittedName>
</protein>
<name>A0ACD0NSP4_9BASI</name>